<organism evidence="4 5">
    <name type="scientific">Zhenpiania hominis</name>
    <dbReference type="NCBI Taxonomy" id="2763644"/>
    <lineage>
        <taxon>Bacteria</taxon>
        <taxon>Bacillati</taxon>
        <taxon>Bacillota</taxon>
        <taxon>Clostridia</taxon>
        <taxon>Peptostreptococcales</taxon>
        <taxon>Anaerovoracaceae</taxon>
        <taxon>Zhenpiania</taxon>
    </lineage>
</organism>
<dbReference type="InterPro" id="IPR008964">
    <property type="entry name" value="Invasin/intimin_cell_adhesion"/>
</dbReference>
<evidence type="ECO:0000259" key="3">
    <source>
        <dbReference type="Pfam" id="PF19789"/>
    </source>
</evidence>
<keyword evidence="1" id="KW-0732">Signal</keyword>
<dbReference type="AlphaFoldDB" id="A0A923SSW0"/>
<reference evidence="4" key="1">
    <citation type="submission" date="2020-08" db="EMBL/GenBank/DDBJ databases">
        <title>Genome public.</title>
        <authorList>
            <person name="Liu C."/>
            <person name="Sun Q."/>
        </authorList>
    </citation>
    <scope>NUCLEOTIDE SEQUENCE</scope>
    <source>
        <strain evidence="4">BX12</strain>
    </source>
</reference>
<protein>
    <submittedName>
        <fullName evidence="4">Ig-like domain-containing protein</fullName>
    </submittedName>
</protein>
<gene>
    <name evidence="4" type="ORF">H9L42_13245</name>
</gene>
<keyword evidence="5" id="KW-1185">Reference proteome</keyword>
<dbReference type="Gene3D" id="2.60.40.1080">
    <property type="match status" value="1"/>
</dbReference>
<dbReference type="SUPFAM" id="SSF49373">
    <property type="entry name" value="Invasin/intimin cell-adhesion fragments"/>
    <property type="match status" value="1"/>
</dbReference>
<dbReference type="RefSeq" id="WP_187303887.1">
    <property type="nucleotide sequence ID" value="NZ_JACRYT010000019.1"/>
</dbReference>
<sequence length="478" mass="52905">MERQKKGKRLISLTVCLLMVATLMLPMNVSRASATTLQNPRTASDGVVTWDCVYFGHYPQSSDGKGGFKNDPIRWRVLWVQGNEAFLFADKILDIGIPYNQDKTFPDLTWKTCTIRSWLNGYGGNSNLNEADYTSDNFINRAFTANEQIAILQKTIENADNPGYHSVGGNPTSDKLFLPSIGEMKTTYYGFSADYYSSDSRETVMTAYTAHKSEALFGPSESNSNGYWLRSPGSVSDKAASINLAGLINLNGSWATHNYDGLRPALYLNLNSDLWSYAGVATSRDHWDQPTPTPSEPTAPITKVSQTITAKSFTKTYGNKAFSLGAKAKTKLSYQSSNTKVATVSSTGNVTLKGPGKATITITAAATSQYNSATKKITITVKPKKAVLKKAKSTKKRTLKVMWKRDTKATGYQVVIAQNKNFKKGKKTALIKKNKTTSKTFKKLKSRKNYYYKVRAYKQVGNTKIYGAYSKAKQIKVR</sequence>
<dbReference type="InterPro" id="IPR003343">
    <property type="entry name" value="Big_2"/>
</dbReference>
<comment type="caution">
    <text evidence="4">The sequence shown here is derived from an EMBL/GenBank/DDBJ whole genome shotgun (WGS) entry which is preliminary data.</text>
</comment>
<evidence type="ECO:0000313" key="4">
    <source>
        <dbReference type="EMBL" id="MBC6680789.1"/>
    </source>
</evidence>
<dbReference type="InterPro" id="IPR013783">
    <property type="entry name" value="Ig-like_fold"/>
</dbReference>
<dbReference type="Pfam" id="PF19789">
    <property type="entry name" value="DUF6273"/>
    <property type="match status" value="1"/>
</dbReference>
<dbReference type="InterPro" id="IPR036116">
    <property type="entry name" value="FN3_sf"/>
</dbReference>
<dbReference type="InterPro" id="IPR046240">
    <property type="entry name" value="DUF6273"/>
</dbReference>
<dbReference type="Gene3D" id="2.60.40.10">
    <property type="entry name" value="Immunoglobulins"/>
    <property type="match status" value="1"/>
</dbReference>
<proteinExistence type="predicted"/>
<dbReference type="Pfam" id="PF02368">
    <property type="entry name" value="Big_2"/>
    <property type="match status" value="1"/>
</dbReference>
<feature type="domain" description="DUF6273" evidence="3">
    <location>
        <begin position="86"/>
        <end position="269"/>
    </location>
</feature>
<evidence type="ECO:0000259" key="2">
    <source>
        <dbReference type="Pfam" id="PF02368"/>
    </source>
</evidence>
<evidence type="ECO:0000313" key="5">
    <source>
        <dbReference type="Proteomes" id="UP000602647"/>
    </source>
</evidence>
<evidence type="ECO:0000256" key="1">
    <source>
        <dbReference type="SAM" id="SignalP"/>
    </source>
</evidence>
<feature type="chain" id="PRO_5038583306" evidence="1">
    <location>
        <begin position="33"/>
        <end position="478"/>
    </location>
</feature>
<feature type="domain" description="BIG2" evidence="2">
    <location>
        <begin position="305"/>
        <end position="369"/>
    </location>
</feature>
<feature type="signal peptide" evidence="1">
    <location>
        <begin position="1"/>
        <end position="32"/>
    </location>
</feature>
<dbReference type="SUPFAM" id="SSF49265">
    <property type="entry name" value="Fibronectin type III"/>
    <property type="match status" value="1"/>
</dbReference>
<accession>A0A923SSW0</accession>
<dbReference type="Proteomes" id="UP000602647">
    <property type="component" value="Unassembled WGS sequence"/>
</dbReference>
<name>A0A923SSW0_9FIRM</name>
<dbReference type="EMBL" id="JACRYT010000019">
    <property type="protein sequence ID" value="MBC6680789.1"/>
    <property type="molecule type" value="Genomic_DNA"/>
</dbReference>